<dbReference type="InterPro" id="IPR058535">
    <property type="entry name" value="MafB19-deam"/>
</dbReference>
<comment type="function">
    <text evidence="7">Catalyzes the deamination of adenosine to inosine at the wobble position 34 of tRNA(Arg2).</text>
</comment>
<evidence type="ECO:0000256" key="7">
    <source>
        <dbReference type="HAMAP-Rule" id="MF_00972"/>
    </source>
</evidence>
<dbReference type="GO" id="GO:0008270">
    <property type="term" value="F:zinc ion binding"/>
    <property type="evidence" value="ECO:0007669"/>
    <property type="project" value="UniProtKB-UniRule"/>
</dbReference>
<dbReference type="PANTHER" id="PTHR11079:SF179">
    <property type="entry name" value="TRNA(ADENINE(34)) DEAMINASE, CHLOROPLASTIC"/>
    <property type="match status" value="1"/>
</dbReference>
<dbReference type="EMBL" id="DVKI01000183">
    <property type="protein sequence ID" value="HIT17876.1"/>
    <property type="molecule type" value="Genomic_DNA"/>
</dbReference>
<organism evidence="9 10">
    <name type="scientific">Candidatus Caccosoma faecigallinarum</name>
    <dbReference type="NCBI Taxonomy" id="2840720"/>
    <lineage>
        <taxon>Bacteria</taxon>
        <taxon>Bacillati</taxon>
        <taxon>Bacillota</taxon>
        <taxon>Bacillota incertae sedis</taxon>
        <taxon>Candidatus Caccosoma</taxon>
    </lineage>
</organism>
<dbReference type="InterPro" id="IPR028883">
    <property type="entry name" value="tRNA_aden_deaminase"/>
</dbReference>
<sequence length="144" mass="16484">MDLAYQEAIKAFKKDEVPVGAILVKNDRIIAKAHNLKERKQLATKHAEIVVIEKASKKLHNWHLDECSLYVTLEPCAMCAGAIMQSRIKEVIYGAKDKKGGAIESTLSLYQMKGFNHYPQTMYYEDEKCSKILSTYFKNKRNKV</sequence>
<dbReference type="InterPro" id="IPR016193">
    <property type="entry name" value="Cytidine_deaminase-like"/>
</dbReference>
<evidence type="ECO:0000256" key="1">
    <source>
        <dbReference type="ARBA" id="ARBA00010669"/>
    </source>
</evidence>
<evidence type="ECO:0000256" key="2">
    <source>
        <dbReference type="ARBA" id="ARBA00022694"/>
    </source>
</evidence>
<evidence type="ECO:0000256" key="3">
    <source>
        <dbReference type="ARBA" id="ARBA00022723"/>
    </source>
</evidence>
<evidence type="ECO:0000256" key="5">
    <source>
        <dbReference type="ARBA" id="ARBA00022833"/>
    </source>
</evidence>
<dbReference type="CDD" id="cd01285">
    <property type="entry name" value="nucleoside_deaminase"/>
    <property type="match status" value="1"/>
</dbReference>
<evidence type="ECO:0000256" key="6">
    <source>
        <dbReference type="ARBA" id="ARBA00048045"/>
    </source>
</evidence>
<feature type="binding site" evidence="7">
    <location>
        <position position="46"/>
    </location>
    <ligand>
        <name>Zn(2+)</name>
        <dbReference type="ChEBI" id="CHEBI:29105"/>
        <note>catalytic</note>
    </ligand>
</feature>
<keyword evidence="4 7" id="KW-0378">Hydrolase</keyword>
<dbReference type="InterPro" id="IPR016192">
    <property type="entry name" value="APOBEC/CMP_deaminase_Zn-bd"/>
</dbReference>
<evidence type="ECO:0000259" key="8">
    <source>
        <dbReference type="PROSITE" id="PS51747"/>
    </source>
</evidence>
<comment type="caution">
    <text evidence="9">The sequence shown here is derived from an EMBL/GenBank/DDBJ whole genome shotgun (WGS) entry which is preliminary data.</text>
</comment>
<gene>
    <name evidence="7" type="primary">tadA</name>
    <name evidence="9" type="ORF">IAD04_05850</name>
</gene>
<comment type="similarity">
    <text evidence="1">Belongs to the cytidine and deoxycytidylate deaminase family. ADAT2 subfamily.</text>
</comment>
<evidence type="ECO:0000313" key="9">
    <source>
        <dbReference type="EMBL" id="HIT17876.1"/>
    </source>
</evidence>
<keyword evidence="5 7" id="KW-0862">Zinc</keyword>
<accession>A0A9D1KBZ1</accession>
<feature type="domain" description="CMP/dCMP-type deaminase" evidence="8">
    <location>
        <begin position="1"/>
        <end position="104"/>
    </location>
</feature>
<name>A0A9D1KBZ1_9FIRM</name>
<dbReference type="Gene3D" id="3.40.140.10">
    <property type="entry name" value="Cytidine Deaminase, domain 2"/>
    <property type="match status" value="1"/>
</dbReference>
<reference evidence="9" key="2">
    <citation type="journal article" date="2021" name="PeerJ">
        <title>Extensive microbial diversity within the chicken gut microbiome revealed by metagenomics and culture.</title>
        <authorList>
            <person name="Gilroy R."/>
            <person name="Ravi A."/>
            <person name="Getino M."/>
            <person name="Pursley I."/>
            <person name="Horton D.L."/>
            <person name="Alikhan N.F."/>
            <person name="Baker D."/>
            <person name="Gharbi K."/>
            <person name="Hall N."/>
            <person name="Watson M."/>
            <person name="Adriaenssens E.M."/>
            <person name="Foster-Nyarko E."/>
            <person name="Jarju S."/>
            <person name="Secka A."/>
            <person name="Antonio M."/>
            <person name="Oren A."/>
            <person name="Chaudhuri R.R."/>
            <person name="La Ragione R."/>
            <person name="Hildebrand F."/>
            <person name="Pallen M.J."/>
        </authorList>
    </citation>
    <scope>NUCLEOTIDE SEQUENCE</scope>
    <source>
        <strain evidence="9">14508</strain>
    </source>
</reference>
<dbReference type="GO" id="GO:0052717">
    <property type="term" value="F:tRNA-specific adenosine-34 deaminase activity"/>
    <property type="evidence" value="ECO:0007669"/>
    <property type="project" value="UniProtKB-UniRule"/>
</dbReference>
<keyword evidence="3 7" id="KW-0479">Metal-binding</keyword>
<evidence type="ECO:0000256" key="4">
    <source>
        <dbReference type="ARBA" id="ARBA00022801"/>
    </source>
</evidence>
<dbReference type="PROSITE" id="PS00903">
    <property type="entry name" value="CYT_DCMP_DEAMINASES_1"/>
    <property type="match status" value="1"/>
</dbReference>
<dbReference type="PANTHER" id="PTHR11079">
    <property type="entry name" value="CYTOSINE DEAMINASE FAMILY MEMBER"/>
    <property type="match status" value="1"/>
</dbReference>
<keyword evidence="2 7" id="KW-0819">tRNA processing</keyword>
<dbReference type="PROSITE" id="PS51747">
    <property type="entry name" value="CYT_DCMP_DEAMINASES_2"/>
    <property type="match status" value="1"/>
</dbReference>
<feature type="binding site" evidence="7">
    <location>
        <position position="79"/>
    </location>
    <ligand>
        <name>Zn(2+)</name>
        <dbReference type="ChEBI" id="CHEBI:29105"/>
        <note>catalytic</note>
    </ligand>
</feature>
<proteinExistence type="inferred from homology"/>
<dbReference type="EC" id="3.5.4.33" evidence="7"/>
<dbReference type="HAMAP" id="MF_00972">
    <property type="entry name" value="tRNA_aden_deaminase"/>
    <property type="match status" value="1"/>
</dbReference>
<reference evidence="9" key="1">
    <citation type="submission" date="2020-10" db="EMBL/GenBank/DDBJ databases">
        <authorList>
            <person name="Gilroy R."/>
        </authorList>
    </citation>
    <scope>NUCLEOTIDE SEQUENCE</scope>
    <source>
        <strain evidence="9">14508</strain>
    </source>
</reference>
<dbReference type="GO" id="GO:0002100">
    <property type="term" value="P:tRNA wobble adenosine to inosine editing"/>
    <property type="evidence" value="ECO:0007669"/>
    <property type="project" value="UniProtKB-UniRule"/>
</dbReference>
<dbReference type="Proteomes" id="UP000886893">
    <property type="component" value="Unassembled WGS sequence"/>
</dbReference>
<protein>
    <recommendedName>
        <fullName evidence="7">tRNA-specific adenosine deaminase</fullName>
        <ecNumber evidence="7">3.5.4.33</ecNumber>
    </recommendedName>
</protein>
<dbReference type="InterPro" id="IPR002125">
    <property type="entry name" value="CMP_dCMP_dom"/>
</dbReference>
<comment type="subunit">
    <text evidence="7">Homodimer.</text>
</comment>
<dbReference type="AlphaFoldDB" id="A0A9D1KBZ1"/>
<evidence type="ECO:0000313" key="10">
    <source>
        <dbReference type="Proteomes" id="UP000886893"/>
    </source>
</evidence>
<dbReference type="SUPFAM" id="SSF53927">
    <property type="entry name" value="Cytidine deaminase-like"/>
    <property type="match status" value="1"/>
</dbReference>
<feature type="binding site" evidence="7">
    <location>
        <position position="76"/>
    </location>
    <ligand>
        <name>Zn(2+)</name>
        <dbReference type="ChEBI" id="CHEBI:29105"/>
        <note>catalytic</note>
    </ligand>
</feature>
<dbReference type="Pfam" id="PF14437">
    <property type="entry name" value="MafB19-deam"/>
    <property type="match status" value="1"/>
</dbReference>
<comment type="cofactor">
    <cofactor evidence="7">
        <name>Zn(2+)</name>
        <dbReference type="ChEBI" id="CHEBI:29105"/>
    </cofactor>
    <text evidence="7">Binds 1 zinc ion per subunit.</text>
</comment>
<feature type="active site" description="Proton donor" evidence="7">
    <location>
        <position position="48"/>
    </location>
</feature>
<comment type="catalytic activity">
    <reaction evidence="6 7">
        <text>adenosine(34) in tRNA + H2O + H(+) = inosine(34) in tRNA + NH4(+)</text>
        <dbReference type="Rhea" id="RHEA:43168"/>
        <dbReference type="Rhea" id="RHEA-COMP:10373"/>
        <dbReference type="Rhea" id="RHEA-COMP:10374"/>
        <dbReference type="ChEBI" id="CHEBI:15377"/>
        <dbReference type="ChEBI" id="CHEBI:15378"/>
        <dbReference type="ChEBI" id="CHEBI:28938"/>
        <dbReference type="ChEBI" id="CHEBI:74411"/>
        <dbReference type="ChEBI" id="CHEBI:82852"/>
        <dbReference type="EC" id="3.5.4.33"/>
    </reaction>
</comment>